<reference evidence="3 4" key="1">
    <citation type="submission" date="2023-06" db="EMBL/GenBank/DDBJ databases">
        <title>Genome sequence of Methanimicrococcus sp. At1.</title>
        <authorList>
            <person name="Protasov E."/>
            <person name="Platt K."/>
            <person name="Poehlein A."/>
            <person name="Daniel R."/>
            <person name="Brune A."/>
        </authorList>
    </citation>
    <scope>NUCLEOTIDE SEQUENCE [LARGE SCALE GENOMIC DNA]</scope>
    <source>
        <strain evidence="3 4">At1</strain>
    </source>
</reference>
<keyword evidence="4" id="KW-1185">Reference proteome</keyword>
<proteinExistence type="predicted"/>
<keyword evidence="1" id="KW-1133">Transmembrane helix</keyword>
<feature type="transmembrane region" description="Helical" evidence="1">
    <location>
        <begin position="213"/>
        <end position="239"/>
    </location>
</feature>
<dbReference type="Proteomes" id="UP001272052">
    <property type="component" value="Unassembled WGS sequence"/>
</dbReference>
<feature type="transmembrane region" description="Helical" evidence="1">
    <location>
        <begin position="245"/>
        <end position="268"/>
    </location>
</feature>
<comment type="caution">
    <text evidence="3">The sequence shown here is derived from an EMBL/GenBank/DDBJ whole genome shotgun (WGS) entry which is preliminary data.</text>
</comment>
<keyword evidence="1" id="KW-0472">Membrane</keyword>
<feature type="transmembrane region" description="Helical" evidence="1">
    <location>
        <begin position="21"/>
        <end position="44"/>
    </location>
</feature>
<protein>
    <recommendedName>
        <fullName evidence="2">DUF7847 domain-containing protein</fullName>
    </recommendedName>
</protein>
<feature type="domain" description="DUF7847" evidence="2">
    <location>
        <begin position="8"/>
        <end position="248"/>
    </location>
</feature>
<name>A0ABU3VNK9_9EURY</name>
<evidence type="ECO:0000313" key="3">
    <source>
        <dbReference type="EMBL" id="MDV0444989.1"/>
    </source>
</evidence>
<evidence type="ECO:0000256" key="1">
    <source>
        <dbReference type="SAM" id="Phobius"/>
    </source>
</evidence>
<evidence type="ECO:0000313" key="4">
    <source>
        <dbReference type="Proteomes" id="UP001272052"/>
    </source>
</evidence>
<feature type="transmembrane region" description="Helical" evidence="1">
    <location>
        <begin position="56"/>
        <end position="83"/>
    </location>
</feature>
<dbReference type="Pfam" id="PF25231">
    <property type="entry name" value="DUF7847"/>
    <property type="match status" value="1"/>
</dbReference>
<feature type="transmembrane region" description="Helical" evidence="1">
    <location>
        <begin position="104"/>
        <end position="126"/>
    </location>
</feature>
<dbReference type="RefSeq" id="WP_318785396.1">
    <property type="nucleotide sequence ID" value="NZ_JAWDKC010000011.1"/>
</dbReference>
<feature type="transmembrane region" description="Helical" evidence="1">
    <location>
        <begin position="161"/>
        <end position="192"/>
    </location>
</feature>
<accession>A0ABU3VNK9</accession>
<dbReference type="EMBL" id="JAWDKC010000011">
    <property type="protein sequence ID" value="MDV0444989.1"/>
    <property type="molecule type" value="Genomic_DNA"/>
</dbReference>
<keyword evidence="1" id="KW-0812">Transmembrane</keyword>
<evidence type="ECO:0000259" key="2">
    <source>
        <dbReference type="Pfam" id="PF25231"/>
    </source>
</evidence>
<sequence>MIENIFMTIVNGLKNLKKHPVLFAPAVLYYLSFIFLLILFSILLTLDLKNQWGYQLFTLLSVAYLFLILLLSSFAAAGSIGMAKEVVETDGTKLSHMLRFGKKYTLRLAAASVFIHLLRSISALFWTPVLQIFGNPEYGTDYVTDALTNDPSLLIPMIQELAAPVLFATLISAVYLLIVSFMFYFVSYIIVIDDAKVFKSYRKSFRLLRTHPIRIVSFVLLITIIEVLISFIGILAAAAANYYALPLYFGASVHLILFLFLTAAANIWTARFYIVLSEGVTAPVD</sequence>
<organism evidence="3 4">
    <name type="scientific">Methanimicrococcus hacksteinii</name>
    <dbReference type="NCBI Taxonomy" id="3028293"/>
    <lineage>
        <taxon>Archaea</taxon>
        <taxon>Methanobacteriati</taxon>
        <taxon>Methanobacteriota</taxon>
        <taxon>Stenosarchaea group</taxon>
        <taxon>Methanomicrobia</taxon>
        <taxon>Methanosarcinales</taxon>
        <taxon>Methanosarcinaceae</taxon>
        <taxon>Methanimicrococcus</taxon>
    </lineage>
</organism>
<dbReference type="InterPro" id="IPR057169">
    <property type="entry name" value="DUF7847"/>
</dbReference>
<gene>
    <name evidence="3" type="ORF">MmiAt1_05410</name>
</gene>